<keyword evidence="6" id="KW-0812">Transmembrane</keyword>
<keyword evidence="4 9" id="KW-0418">Kinase</keyword>
<evidence type="ECO:0000256" key="2">
    <source>
        <dbReference type="ARBA" id="ARBA00012438"/>
    </source>
</evidence>
<keyword evidence="7" id="KW-0732">Signal</keyword>
<evidence type="ECO:0000259" key="8">
    <source>
        <dbReference type="PROSITE" id="PS50109"/>
    </source>
</evidence>
<evidence type="ECO:0000256" key="4">
    <source>
        <dbReference type="ARBA" id="ARBA00022777"/>
    </source>
</evidence>
<dbReference type="InterPro" id="IPR011990">
    <property type="entry name" value="TPR-like_helical_dom_sf"/>
</dbReference>
<evidence type="ECO:0000256" key="5">
    <source>
        <dbReference type="ARBA" id="ARBA00023012"/>
    </source>
</evidence>
<dbReference type="GO" id="GO:0016301">
    <property type="term" value="F:kinase activity"/>
    <property type="evidence" value="ECO:0007669"/>
    <property type="project" value="UniProtKB-KW"/>
</dbReference>
<evidence type="ECO:0000256" key="7">
    <source>
        <dbReference type="SAM" id="SignalP"/>
    </source>
</evidence>
<comment type="caution">
    <text evidence="9">The sequence shown here is derived from an EMBL/GenBank/DDBJ whole genome shotgun (WGS) entry which is preliminary data.</text>
</comment>
<feature type="domain" description="Histidine kinase" evidence="8">
    <location>
        <begin position="359"/>
        <end position="578"/>
    </location>
</feature>
<dbReference type="Pfam" id="PF02518">
    <property type="entry name" value="HATPase_c"/>
    <property type="match status" value="1"/>
</dbReference>
<dbReference type="PRINTS" id="PR00344">
    <property type="entry name" value="BCTRLSENSOR"/>
</dbReference>
<evidence type="ECO:0000256" key="6">
    <source>
        <dbReference type="SAM" id="Phobius"/>
    </source>
</evidence>
<dbReference type="PANTHER" id="PTHR43711:SF1">
    <property type="entry name" value="HISTIDINE KINASE 1"/>
    <property type="match status" value="1"/>
</dbReference>
<proteinExistence type="predicted"/>
<feature type="signal peptide" evidence="7">
    <location>
        <begin position="1"/>
        <end position="22"/>
    </location>
</feature>
<evidence type="ECO:0000313" key="9">
    <source>
        <dbReference type="EMBL" id="MBC8754641.1"/>
    </source>
</evidence>
<comment type="catalytic activity">
    <reaction evidence="1">
        <text>ATP + protein L-histidine = ADP + protein N-phospho-L-histidine.</text>
        <dbReference type="EC" id="2.7.13.3"/>
    </reaction>
</comment>
<gene>
    <name evidence="9" type="ORF">H2O64_08140</name>
</gene>
<dbReference type="InterPro" id="IPR019734">
    <property type="entry name" value="TPR_rpt"/>
</dbReference>
<evidence type="ECO:0000256" key="1">
    <source>
        <dbReference type="ARBA" id="ARBA00000085"/>
    </source>
</evidence>
<dbReference type="SUPFAM" id="SSF48452">
    <property type="entry name" value="TPR-like"/>
    <property type="match status" value="1"/>
</dbReference>
<dbReference type="InterPro" id="IPR005467">
    <property type="entry name" value="His_kinase_dom"/>
</dbReference>
<dbReference type="CDD" id="cd00075">
    <property type="entry name" value="HATPase"/>
    <property type="match status" value="1"/>
</dbReference>
<evidence type="ECO:0000256" key="3">
    <source>
        <dbReference type="ARBA" id="ARBA00022679"/>
    </source>
</evidence>
<dbReference type="SMART" id="SM00387">
    <property type="entry name" value="HATPase_c"/>
    <property type="match status" value="1"/>
</dbReference>
<dbReference type="InterPro" id="IPR050736">
    <property type="entry name" value="Sensor_HK_Regulatory"/>
</dbReference>
<keyword evidence="5" id="KW-0902">Two-component regulatory system</keyword>
<evidence type="ECO:0000313" key="10">
    <source>
        <dbReference type="Proteomes" id="UP000619238"/>
    </source>
</evidence>
<dbReference type="SUPFAM" id="SSF55874">
    <property type="entry name" value="ATPase domain of HSP90 chaperone/DNA topoisomerase II/histidine kinase"/>
    <property type="match status" value="1"/>
</dbReference>
<keyword evidence="6" id="KW-1133">Transmembrane helix</keyword>
<dbReference type="Proteomes" id="UP000619238">
    <property type="component" value="Unassembled WGS sequence"/>
</dbReference>
<reference evidence="9 10" key="1">
    <citation type="submission" date="2020-07" db="EMBL/GenBank/DDBJ databases">
        <title>Description of Kordia aestuariivivens sp. nov., isolated from a tidal flat.</title>
        <authorList>
            <person name="Park S."/>
            <person name="Yoon J.-H."/>
        </authorList>
    </citation>
    <scope>NUCLEOTIDE SEQUENCE [LARGE SCALE GENOMIC DNA]</scope>
    <source>
        <strain evidence="9 10">YSTF-M3</strain>
    </source>
</reference>
<dbReference type="InterPro" id="IPR003594">
    <property type="entry name" value="HATPase_dom"/>
</dbReference>
<dbReference type="Gene3D" id="3.30.565.10">
    <property type="entry name" value="Histidine kinase-like ATPase, C-terminal domain"/>
    <property type="match status" value="1"/>
</dbReference>
<dbReference type="RefSeq" id="WP_187561692.1">
    <property type="nucleotide sequence ID" value="NZ_JACGWS010000004.1"/>
</dbReference>
<feature type="transmembrane region" description="Helical" evidence="6">
    <location>
        <begin position="311"/>
        <end position="329"/>
    </location>
</feature>
<keyword evidence="10" id="KW-1185">Reference proteome</keyword>
<keyword evidence="3" id="KW-0808">Transferase</keyword>
<sequence>MCVVTKKAFLLIFTLLPLFLFSQNEKDISAFKKVIKSKTHKFNTNRYFSKAQRFFIEDEWDSTLLYTMKELSVRKKDRELIDYCHFLRGLSFYEKEVFEEAEKEFAEISNTFELNNNVKVILGAIALEEEEFRKAITYFKEIDTITTQDLLGIKKGNLKHNIGLCYLHLEEYEEAELYLKNSVVLHEQQKDTLELISSYGNMANLYYQQYKDKLAIPYFEKAYQLAKTTNDFVSKQNTAENMAVVEENRKNLSKALQHRKEFEQWKDSVNDQNDIWRTAQEEKKYAINEKEKEVVVLQAENKVKQAERNTFLYSAIVLLLLLVASAYFYREKVKSNKIINAQKEDLDELNATKDKLFSIVSHDLRSSVNAIKTSNKKLVNTLETENLKEVNNLLQNNSAIVNGAYNLLDNLLNWALLQTKQSYFEIAKLHLFHTAEHVAYNYKAILADKELSFENNISKSDVVFADQESLKIILRNLIDNAIKFSNPKGKITLYTQNNNDEFCNLVIEDEGIGMDNSTREELLKETVLLSKKKHENIIGTGLGLQLCKSMIKKNNGKFSIKSELGKGTKMIISLPKKPTQ</sequence>
<dbReference type="Gene3D" id="1.25.40.10">
    <property type="entry name" value="Tetratricopeptide repeat domain"/>
    <property type="match status" value="1"/>
</dbReference>
<dbReference type="PANTHER" id="PTHR43711">
    <property type="entry name" value="TWO-COMPONENT HISTIDINE KINASE"/>
    <property type="match status" value="1"/>
</dbReference>
<dbReference type="SUPFAM" id="SSF47384">
    <property type="entry name" value="Homodimeric domain of signal transducing histidine kinase"/>
    <property type="match status" value="1"/>
</dbReference>
<organism evidence="9 10">
    <name type="scientific">Kordia aestuariivivens</name>
    <dbReference type="NCBI Taxonomy" id="2759037"/>
    <lineage>
        <taxon>Bacteria</taxon>
        <taxon>Pseudomonadati</taxon>
        <taxon>Bacteroidota</taxon>
        <taxon>Flavobacteriia</taxon>
        <taxon>Flavobacteriales</taxon>
        <taxon>Flavobacteriaceae</taxon>
        <taxon>Kordia</taxon>
    </lineage>
</organism>
<feature type="chain" id="PRO_5047248923" description="histidine kinase" evidence="7">
    <location>
        <begin position="23"/>
        <end position="580"/>
    </location>
</feature>
<keyword evidence="6" id="KW-0472">Membrane</keyword>
<protein>
    <recommendedName>
        <fullName evidence="2">histidine kinase</fullName>
        <ecNumber evidence="2">2.7.13.3</ecNumber>
    </recommendedName>
</protein>
<name>A0ABR7Q8F6_9FLAO</name>
<dbReference type="EC" id="2.7.13.3" evidence="2"/>
<dbReference type="Gene3D" id="1.10.287.130">
    <property type="match status" value="1"/>
</dbReference>
<dbReference type="InterPro" id="IPR036890">
    <property type="entry name" value="HATPase_C_sf"/>
</dbReference>
<dbReference type="Pfam" id="PF13424">
    <property type="entry name" value="TPR_12"/>
    <property type="match status" value="1"/>
</dbReference>
<dbReference type="PROSITE" id="PS50109">
    <property type="entry name" value="HIS_KIN"/>
    <property type="match status" value="1"/>
</dbReference>
<dbReference type="SMART" id="SM00028">
    <property type="entry name" value="TPR"/>
    <property type="match status" value="2"/>
</dbReference>
<dbReference type="InterPro" id="IPR036097">
    <property type="entry name" value="HisK_dim/P_sf"/>
</dbReference>
<dbReference type="InterPro" id="IPR004358">
    <property type="entry name" value="Sig_transdc_His_kin-like_C"/>
</dbReference>
<accession>A0ABR7Q8F6</accession>
<dbReference type="EMBL" id="JACGWS010000004">
    <property type="protein sequence ID" value="MBC8754641.1"/>
    <property type="molecule type" value="Genomic_DNA"/>
</dbReference>